<feature type="non-terminal residue" evidence="1">
    <location>
        <position position="1"/>
    </location>
</feature>
<accession>A0A9W4T5M8</accession>
<gene>
    <name evidence="1" type="ORF">FWILDA_LOCUS16945</name>
</gene>
<keyword evidence="2" id="KW-1185">Reference proteome</keyword>
<evidence type="ECO:0000313" key="1">
    <source>
        <dbReference type="EMBL" id="CAI2195177.1"/>
    </source>
</evidence>
<protein>
    <submittedName>
        <fullName evidence="1">3410_t:CDS:1</fullName>
    </submittedName>
</protein>
<name>A0A9W4T5M8_9GLOM</name>
<evidence type="ECO:0000313" key="2">
    <source>
        <dbReference type="Proteomes" id="UP001153678"/>
    </source>
</evidence>
<comment type="caution">
    <text evidence="1">The sequence shown here is derived from an EMBL/GenBank/DDBJ whole genome shotgun (WGS) entry which is preliminary data.</text>
</comment>
<sequence length="299" mass="32832">SHEIPPNPLASQYTPLPTVYGDCVGIASQPSSHITEGQPQSYPFHYLPPMIIQLGGYGYGFESHWPYFLIIGIHITRIVANKAKEQYRIRIPIREVPKVQQLRVLGRCSLSPALLMASISSARPSPGAGPQRGHLPRPRAVAYLAPLAQSDRASVFETALACDRRGPPPTDQKTYSLVGLGLSPQNTTPGTPGALGLGGNPRAAHCYMFQSTAINETMVEPSVFYANTVNFPYNLFDFFLRSYKPHWEARVHISDLRLTYDPGGKMAACFARGVTFMKTKPKRLENSSEGSLRDSSTEG</sequence>
<dbReference type="EMBL" id="CAMKVN010012046">
    <property type="protein sequence ID" value="CAI2195177.1"/>
    <property type="molecule type" value="Genomic_DNA"/>
</dbReference>
<organism evidence="1 2">
    <name type="scientific">Funneliformis geosporum</name>
    <dbReference type="NCBI Taxonomy" id="1117311"/>
    <lineage>
        <taxon>Eukaryota</taxon>
        <taxon>Fungi</taxon>
        <taxon>Fungi incertae sedis</taxon>
        <taxon>Mucoromycota</taxon>
        <taxon>Glomeromycotina</taxon>
        <taxon>Glomeromycetes</taxon>
        <taxon>Glomerales</taxon>
        <taxon>Glomeraceae</taxon>
        <taxon>Funneliformis</taxon>
    </lineage>
</organism>
<proteinExistence type="predicted"/>
<reference evidence="1" key="1">
    <citation type="submission" date="2022-08" db="EMBL/GenBank/DDBJ databases">
        <authorList>
            <person name="Kallberg Y."/>
            <person name="Tangrot J."/>
            <person name="Rosling A."/>
        </authorList>
    </citation>
    <scope>NUCLEOTIDE SEQUENCE</scope>
    <source>
        <strain evidence="1">Wild A</strain>
    </source>
</reference>
<dbReference type="AlphaFoldDB" id="A0A9W4T5M8"/>
<dbReference type="Proteomes" id="UP001153678">
    <property type="component" value="Unassembled WGS sequence"/>
</dbReference>